<evidence type="ECO:0000313" key="2">
    <source>
        <dbReference type="Proteomes" id="UP001302486"/>
    </source>
</evidence>
<reference evidence="2" key="1">
    <citation type="submission" date="2024-06" db="EMBL/GenBank/DDBJ databases">
        <title>Hwangdonia haimaensis gen. nov., sp. nov., a member of the family Flavobacteriaceae isolated from the haima cold seep.</title>
        <authorList>
            <person name="Li J."/>
        </authorList>
    </citation>
    <scope>NUCLEOTIDE SEQUENCE [LARGE SCALE GENOMIC DNA]</scope>
    <source>
        <strain evidence="2">SCSIO 19198</strain>
    </source>
</reference>
<keyword evidence="2" id="KW-1185">Reference proteome</keyword>
<dbReference type="EMBL" id="CP136521">
    <property type="protein sequence ID" value="WOD42561.1"/>
    <property type="molecule type" value="Genomic_DNA"/>
</dbReference>
<dbReference type="Proteomes" id="UP001302486">
    <property type="component" value="Chromosome"/>
</dbReference>
<dbReference type="AlphaFoldDB" id="A0AA97EK83"/>
<sequence>METKVPNSLMEKINFGEDTIVLNGTPKRLSGTVQLHNENKIKTRVRYLNLKPAKVKNTKKLNTIPLLINTKLRAGEIRLQSLSLSLPPETPPGTYHHYIEIGNKKRNIQLVVQPSINISVQPSEFTLQNTSPGTKHSVSFTVTNLGNLDFQIPNAKHAAALDMDMLCRAFGKGFRDKKVKGFNATLDKVTEHIKEQLPNWANSKIAEAGDIIKPGKQQLVNFSFVMPKETNAENDYDLNVRFWDKELSFAIKSHVQPKNT</sequence>
<evidence type="ECO:0000313" key="1">
    <source>
        <dbReference type="EMBL" id="WOD42561.1"/>
    </source>
</evidence>
<name>A0AA97EK83_9FLAO</name>
<protein>
    <submittedName>
        <fullName evidence="1">Uncharacterized protein</fullName>
    </submittedName>
</protein>
<gene>
    <name evidence="1" type="ORF">RNZ46_11235</name>
</gene>
<dbReference type="RefSeq" id="WP_316982290.1">
    <property type="nucleotide sequence ID" value="NZ_CP136521.1"/>
</dbReference>
<proteinExistence type="predicted"/>
<accession>A0AA97EK83</accession>
<dbReference type="KEGG" id="hws:RNZ46_11235"/>
<organism evidence="1 2">
    <name type="scientific">Hwangdonia lutea</name>
    <dbReference type="NCBI Taxonomy" id="3075823"/>
    <lineage>
        <taxon>Bacteria</taxon>
        <taxon>Pseudomonadati</taxon>
        <taxon>Bacteroidota</taxon>
        <taxon>Flavobacteriia</taxon>
        <taxon>Flavobacteriales</taxon>
        <taxon>Flavobacteriaceae</taxon>
        <taxon>Hwangdonia</taxon>
    </lineage>
</organism>